<keyword evidence="2" id="KW-0698">rRNA processing</keyword>
<evidence type="ECO:0000256" key="2">
    <source>
        <dbReference type="ARBA" id="ARBA00022552"/>
    </source>
</evidence>
<feature type="region of interest" description="Disordered" evidence="8">
    <location>
        <begin position="130"/>
        <end position="160"/>
    </location>
</feature>
<proteinExistence type="inferred from homology"/>
<evidence type="ECO:0000256" key="6">
    <source>
        <dbReference type="ARBA" id="ARBA00041184"/>
    </source>
</evidence>
<feature type="active site" description="Proton acceptor" evidence="7">
    <location>
        <position position="170"/>
    </location>
</feature>
<accession>A0AAW1NWV4</accession>
<dbReference type="Proteomes" id="UP001465755">
    <property type="component" value="Unassembled WGS sequence"/>
</dbReference>
<evidence type="ECO:0000313" key="10">
    <source>
        <dbReference type="EMBL" id="KAK9798940.1"/>
    </source>
</evidence>
<evidence type="ECO:0000256" key="8">
    <source>
        <dbReference type="SAM" id="MobiDB-lite"/>
    </source>
</evidence>
<protein>
    <recommendedName>
        <fullName evidence="6">rRNA methyltransferase 2, mitochondrial</fullName>
    </recommendedName>
</protein>
<dbReference type="Pfam" id="PF01728">
    <property type="entry name" value="FtsJ"/>
    <property type="match status" value="1"/>
</dbReference>
<dbReference type="InterPro" id="IPR015507">
    <property type="entry name" value="rRNA-MeTfrase_E"/>
</dbReference>
<sequence>MSRNLKDFFFKQAKRHGFLARSAFKLTEIQERFRVIRAGGSVLDLGCCPGAWIQVALQAITAQRASTKPSSLILGVDLKAATGHCRQGFHTVLSDMCPDTSGIAAADVARSLELAGHAVRLALSNSSELPDGIRVTPPDQSASLSDAHETSPEGPQPGGVLLPEGHLVVKVLSGSGCNELHDYLRHHFRKVVWAQPKASRSESREMYLVGLCRQLTNSAGARTRVVPK</sequence>
<dbReference type="PANTHER" id="PTHR10920">
    <property type="entry name" value="RIBOSOMAL RNA METHYLTRANSFERASE"/>
    <property type="match status" value="1"/>
</dbReference>
<gene>
    <name evidence="10" type="ORF">WJX73_004770</name>
</gene>
<dbReference type="InterPro" id="IPR029063">
    <property type="entry name" value="SAM-dependent_MTases_sf"/>
</dbReference>
<dbReference type="Gene3D" id="3.40.50.150">
    <property type="entry name" value="Vaccinia Virus protein VP39"/>
    <property type="match status" value="2"/>
</dbReference>
<reference evidence="10 11" key="1">
    <citation type="journal article" date="2024" name="Nat. Commun.">
        <title>Phylogenomics reveals the evolutionary origins of lichenization in chlorophyte algae.</title>
        <authorList>
            <person name="Puginier C."/>
            <person name="Libourel C."/>
            <person name="Otte J."/>
            <person name="Skaloud P."/>
            <person name="Haon M."/>
            <person name="Grisel S."/>
            <person name="Petersen M."/>
            <person name="Berrin J.G."/>
            <person name="Delaux P.M."/>
            <person name="Dal Grande F."/>
            <person name="Keller J."/>
        </authorList>
    </citation>
    <scope>NUCLEOTIDE SEQUENCE [LARGE SCALE GENOMIC DNA]</scope>
    <source>
        <strain evidence="10 11">SAG 2036</strain>
    </source>
</reference>
<dbReference type="EMBL" id="JALJOQ010000094">
    <property type="protein sequence ID" value="KAK9798940.1"/>
    <property type="molecule type" value="Genomic_DNA"/>
</dbReference>
<name>A0AAW1NWV4_9CHLO</name>
<evidence type="ECO:0000256" key="4">
    <source>
        <dbReference type="ARBA" id="ARBA00022679"/>
    </source>
</evidence>
<evidence type="ECO:0000256" key="5">
    <source>
        <dbReference type="ARBA" id="ARBA00022691"/>
    </source>
</evidence>
<dbReference type="PIRSF" id="PIRSF005461">
    <property type="entry name" value="23S_rRNA_mtase"/>
    <property type="match status" value="1"/>
</dbReference>
<dbReference type="SUPFAM" id="SSF53335">
    <property type="entry name" value="S-adenosyl-L-methionine-dependent methyltransferases"/>
    <property type="match status" value="2"/>
</dbReference>
<evidence type="ECO:0000256" key="7">
    <source>
        <dbReference type="PIRSR" id="PIRSR005461-1"/>
    </source>
</evidence>
<evidence type="ECO:0000256" key="1">
    <source>
        <dbReference type="ARBA" id="ARBA00009258"/>
    </source>
</evidence>
<dbReference type="PANTHER" id="PTHR10920:SF18">
    <property type="entry name" value="RRNA METHYLTRANSFERASE 2, MITOCHONDRIAL"/>
    <property type="match status" value="1"/>
</dbReference>
<keyword evidence="11" id="KW-1185">Reference proteome</keyword>
<evidence type="ECO:0000256" key="3">
    <source>
        <dbReference type="ARBA" id="ARBA00022603"/>
    </source>
</evidence>
<keyword evidence="5 7" id="KW-0949">S-adenosyl-L-methionine</keyword>
<comment type="caution">
    <text evidence="10">The sequence shown here is derived from an EMBL/GenBank/DDBJ whole genome shotgun (WGS) entry which is preliminary data.</text>
</comment>
<dbReference type="InterPro" id="IPR002877">
    <property type="entry name" value="RNA_MeTrfase_FtsJ_dom"/>
</dbReference>
<feature type="domain" description="Ribosomal RNA methyltransferase FtsJ" evidence="9">
    <location>
        <begin position="19"/>
        <end position="211"/>
    </location>
</feature>
<dbReference type="InterPro" id="IPR050082">
    <property type="entry name" value="RNA_methyltr_RlmE"/>
</dbReference>
<organism evidence="10 11">
    <name type="scientific">Symbiochloris irregularis</name>
    <dbReference type="NCBI Taxonomy" id="706552"/>
    <lineage>
        <taxon>Eukaryota</taxon>
        <taxon>Viridiplantae</taxon>
        <taxon>Chlorophyta</taxon>
        <taxon>core chlorophytes</taxon>
        <taxon>Trebouxiophyceae</taxon>
        <taxon>Trebouxiales</taxon>
        <taxon>Trebouxiaceae</taxon>
        <taxon>Symbiochloris</taxon>
    </lineage>
</organism>
<evidence type="ECO:0000259" key="9">
    <source>
        <dbReference type="Pfam" id="PF01728"/>
    </source>
</evidence>
<keyword evidence="3" id="KW-0489">Methyltransferase</keyword>
<dbReference type="GO" id="GO:0008650">
    <property type="term" value="F:rRNA (uridine-2'-O-)-methyltransferase activity"/>
    <property type="evidence" value="ECO:0007669"/>
    <property type="project" value="TreeGrafter"/>
</dbReference>
<dbReference type="HAMAP" id="MF_01547">
    <property type="entry name" value="RNA_methyltr_E"/>
    <property type="match status" value="1"/>
</dbReference>
<keyword evidence="4" id="KW-0808">Transferase</keyword>
<evidence type="ECO:0000313" key="11">
    <source>
        <dbReference type="Proteomes" id="UP001465755"/>
    </source>
</evidence>
<dbReference type="AlphaFoldDB" id="A0AAW1NWV4"/>
<comment type="similarity">
    <text evidence="1">Belongs to the class I-like SAM-binding methyltransferase superfamily. RNA methyltransferase RlmE family.</text>
</comment>